<evidence type="ECO:0000313" key="1">
    <source>
        <dbReference type="EMBL" id="HIH16711.1"/>
    </source>
</evidence>
<dbReference type="AlphaFoldDB" id="A0A7J4JG09"/>
<dbReference type="EMBL" id="DUGH01000118">
    <property type="protein sequence ID" value="HIH16711.1"/>
    <property type="molecule type" value="Genomic_DNA"/>
</dbReference>
<proteinExistence type="predicted"/>
<evidence type="ECO:0000313" key="3">
    <source>
        <dbReference type="Proteomes" id="UP000564964"/>
    </source>
</evidence>
<comment type="caution">
    <text evidence="1">The sequence shown here is derived from an EMBL/GenBank/DDBJ whole genome shotgun (WGS) entry which is preliminary data.</text>
</comment>
<dbReference type="EMBL" id="JAGVWE010000002">
    <property type="protein sequence ID" value="MBS3062782.1"/>
    <property type="molecule type" value="Genomic_DNA"/>
</dbReference>
<dbReference type="Proteomes" id="UP000564964">
    <property type="component" value="Unassembled WGS sequence"/>
</dbReference>
<sequence length="51" mass="5692">MTTAIKHFANAWANAQNALKYANKGVKQSLDEAKEMILDVEDQELAEDEPT</sequence>
<protein>
    <submittedName>
        <fullName evidence="1">Uncharacterized protein</fullName>
    </submittedName>
</protein>
<accession>A0A7J4JG09</accession>
<reference evidence="3" key="1">
    <citation type="journal article" date="2020" name="bioRxiv">
        <title>A rank-normalized archaeal taxonomy based on genome phylogeny resolves widespread incomplete and uneven classifications.</title>
        <authorList>
            <person name="Rinke C."/>
            <person name="Chuvochina M."/>
            <person name="Mussig A.J."/>
            <person name="Chaumeil P.-A."/>
            <person name="Waite D.W."/>
            <person name="Whitman W.B."/>
            <person name="Parks D.H."/>
            <person name="Hugenholtz P."/>
        </authorList>
    </citation>
    <scope>NUCLEOTIDE SEQUENCE [LARGE SCALE GENOMIC DNA]</scope>
</reference>
<organism evidence="1 3">
    <name type="scientific">Candidatus Iainarchaeum sp</name>
    <dbReference type="NCBI Taxonomy" id="3101447"/>
    <lineage>
        <taxon>Archaea</taxon>
        <taxon>Candidatus Iainarchaeota</taxon>
        <taxon>Candidatus Iainarchaeia</taxon>
        <taxon>Candidatus Iainarchaeales</taxon>
        <taxon>Candidatus Iainarchaeaceae</taxon>
        <taxon>Candidatus Iainarchaeum</taxon>
    </lineage>
</organism>
<name>A0A7J4JG09_9ARCH</name>
<reference evidence="2" key="3">
    <citation type="submission" date="2021-05" db="EMBL/GenBank/DDBJ databases">
        <title>Protein family content uncovers lineage relationships and bacterial pathway maintenance mechanisms in DPANN archaea.</title>
        <authorList>
            <person name="Castelle C.J."/>
            <person name="Meheust R."/>
            <person name="Jaffe A.L."/>
            <person name="Seitz K."/>
            <person name="Gong X."/>
            <person name="Baker B.J."/>
            <person name="Banfield J.F."/>
        </authorList>
    </citation>
    <scope>NUCLEOTIDE SEQUENCE</scope>
    <source>
        <strain evidence="2">RIFCSPLOWO2_01_FULL_58_19</strain>
    </source>
</reference>
<gene>
    <name evidence="1" type="ORF">HA252_04870</name>
    <name evidence="2" type="ORF">J4203_02830</name>
</gene>
<dbReference type="Proteomes" id="UP000678237">
    <property type="component" value="Unassembled WGS sequence"/>
</dbReference>
<evidence type="ECO:0000313" key="2">
    <source>
        <dbReference type="EMBL" id="MBS3062782.1"/>
    </source>
</evidence>
<reference evidence="2" key="2">
    <citation type="submission" date="2021-03" db="EMBL/GenBank/DDBJ databases">
        <authorList>
            <person name="Jaffe A."/>
        </authorList>
    </citation>
    <scope>NUCLEOTIDE SEQUENCE</scope>
    <source>
        <strain evidence="2">RIFCSPLOWO2_01_FULL_58_19</strain>
    </source>
</reference>